<sequence length="136" mass="15662">MNDTVLLNMSLEANAEEIWNVLTNVDTFNNCFDNTSIEVDEFKSGNVVKFVTDVNGEKVIDEAAIRSCYTNERLSYGYKKQNTTNEIDVSFTLKPSGNFTYLTIEGRNFSDDFDRSHSENNWINMMQGIKKYIQNK</sequence>
<dbReference type="EMBL" id="BMFL01000009">
    <property type="protein sequence ID" value="GGE97946.1"/>
    <property type="molecule type" value="Genomic_DNA"/>
</dbReference>
<dbReference type="Proteomes" id="UP000650994">
    <property type="component" value="Unassembled WGS sequence"/>
</dbReference>
<dbReference type="STRING" id="1434701.SAMN05443634_105140"/>
<dbReference type="InterPro" id="IPR013538">
    <property type="entry name" value="ASHA1/2-like_C"/>
</dbReference>
<protein>
    <submittedName>
        <fullName evidence="4">Activator of Hsp90 ATPase homolog 1-like protein</fullName>
    </submittedName>
</protein>
<dbReference type="Gene3D" id="3.30.530.20">
    <property type="match status" value="1"/>
</dbReference>
<dbReference type="RefSeq" id="WP_072931162.1">
    <property type="nucleotide sequence ID" value="NZ_BMFL01000009.1"/>
</dbReference>
<dbReference type="InterPro" id="IPR023393">
    <property type="entry name" value="START-like_dom_sf"/>
</dbReference>
<evidence type="ECO:0000313" key="6">
    <source>
        <dbReference type="Proteomes" id="UP000650994"/>
    </source>
</evidence>
<reference evidence="3" key="5">
    <citation type="submission" date="2024-05" db="EMBL/GenBank/DDBJ databases">
        <authorList>
            <person name="Sun Q."/>
            <person name="Zhou Y."/>
        </authorList>
    </citation>
    <scope>NUCLEOTIDE SEQUENCE</scope>
    <source>
        <strain evidence="3">CGMCC 1.12707</strain>
    </source>
</reference>
<dbReference type="EMBL" id="FRBH01000005">
    <property type="protein sequence ID" value="SHL01798.1"/>
    <property type="molecule type" value="Genomic_DNA"/>
</dbReference>
<reference evidence="3" key="1">
    <citation type="journal article" date="2014" name="Int. J. Syst. Evol. Microbiol.">
        <title>Complete genome of a new Firmicutes species belonging to the dominant human colonic microbiota ('Ruminococcus bicirculans') reveals two chromosomes and a selective capacity to utilize plant glucans.</title>
        <authorList>
            <consortium name="NISC Comparative Sequencing Program"/>
            <person name="Wegmann U."/>
            <person name="Louis P."/>
            <person name="Goesmann A."/>
            <person name="Henrissat B."/>
            <person name="Duncan S.H."/>
            <person name="Flint H.J."/>
        </authorList>
    </citation>
    <scope>NUCLEOTIDE SEQUENCE</scope>
    <source>
        <strain evidence="3">CGMCC 1.12707</strain>
    </source>
</reference>
<dbReference type="Proteomes" id="UP000184120">
    <property type="component" value="Unassembled WGS sequence"/>
</dbReference>
<evidence type="ECO:0000256" key="1">
    <source>
        <dbReference type="ARBA" id="ARBA00006817"/>
    </source>
</evidence>
<dbReference type="OrthoDB" id="1444320at2"/>
<evidence type="ECO:0000313" key="5">
    <source>
        <dbReference type="Proteomes" id="UP000184120"/>
    </source>
</evidence>
<accession>A0A1M6X7A0</accession>
<name>A0A1M6X7A0_9FLAO</name>
<proteinExistence type="inferred from homology"/>
<organism evidence="4 5">
    <name type="scientific">Chishuiella changwenlii</name>
    <dbReference type="NCBI Taxonomy" id="1434701"/>
    <lineage>
        <taxon>Bacteria</taxon>
        <taxon>Pseudomonadati</taxon>
        <taxon>Bacteroidota</taxon>
        <taxon>Flavobacteriia</taxon>
        <taxon>Flavobacteriales</taxon>
        <taxon>Weeksellaceae</taxon>
        <taxon>Chishuiella</taxon>
    </lineage>
</organism>
<dbReference type="Pfam" id="PF08327">
    <property type="entry name" value="AHSA1"/>
    <property type="match status" value="1"/>
</dbReference>
<comment type="similarity">
    <text evidence="1">Belongs to the AHA1 family.</text>
</comment>
<reference evidence="6" key="4">
    <citation type="journal article" date="2019" name="Int. J. Syst. Evol. Microbiol.">
        <title>The Global Catalogue of Microorganisms (GCM) 10K type strain sequencing project: providing services to taxonomists for standard genome sequencing and annotation.</title>
        <authorList>
            <consortium name="The Broad Institute Genomics Platform"/>
            <consortium name="The Broad Institute Genome Sequencing Center for Infectious Disease"/>
            <person name="Wu L."/>
            <person name="Ma J."/>
        </authorList>
    </citation>
    <scope>NUCLEOTIDE SEQUENCE [LARGE SCALE GENOMIC DNA]</scope>
    <source>
        <strain evidence="6">CGMCC 1.12707</strain>
    </source>
</reference>
<feature type="domain" description="Activator of Hsp90 ATPase homologue 1/2-like C-terminal" evidence="2">
    <location>
        <begin position="13"/>
        <end position="133"/>
    </location>
</feature>
<evidence type="ECO:0000313" key="4">
    <source>
        <dbReference type="EMBL" id="SHL01798.1"/>
    </source>
</evidence>
<evidence type="ECO:0000313" key="3">
    <source>
        <dbReference type="EMBL" id="GGE97946.1"/>
    </source>
</evidence>
<evidence type="ECO:0000259" key="2">
    <source>
        <dbReference type="Pfam" id="PF08327"/>
    </source>
</evidence>
<gene>
    <name evidence="3" type="ORF">GCM10010984_14380</name>
    <name evidence="4" type="ORF">SAMN05443634_105140</name>
</gene>
<reference evidence="5" key="2">
    <citation type="submission" date="2016-11" db="EMBL/GenBank/DDBJ databases">
        <authorList>
            <person name="Varghese N."/>
            <person name="Submissions S."/>
        </authorList>
    </citation>
    <scope>NUCLEOTIDE SEQUENCE [LARGE SCALE GENOMIC DNA]</scope>
    <source>
        <strain evidence="5">DSM 27989</strain>
    </source>
</reference>
<keyword evidence="6" id="KW-1185">Reference proteome</keyword>
<dbReference type="AlphaFoldDB" id="A0A1M6X7A0"/>
<dbReference type="SUPFAM" id="SSF55961">
    <property type="entry name" value="Bet v1-like"/>
    <property type="match status" value="1"/>
</dbReference>
<reference evidence="4" key="3">
    <citation type="submission" date="2016-11" db="EMBL/GenBank/DDBJ databases">
        <authorList>
            <person name="Jaros S."/>
            <person name="Januszkiewicz K."/>
            <person name="Wedrychowicz H."/>
        </authorList>
    </citation>
    <scope>NUCLEOTIDE SEQUENCE [LARGE SCALE GENOMIC DNA]</scope>
    <source>
        <strain evidence="4">DSM 27989</strain>
    </source>
</reference>